<dbReference type="Gene3D" id="3.30.500.10">
    <property type="entry name" value="MHC class I-like antigen recognition-like"/>
    <property type="match status" value="1"/>
</dbReference>
<feature type="chain" id="PRO_5041725355" evidence="12">
    <location>
        <begin position="24"/>
        <end position="341"/>
    </location>
</feature>
<dbReference type="Gene3D" id="2.60.40.10">
    <property type="entry name" value="Immunoglobulins"/>
    <property type="match status" value="1"/>
</dbReference>
<comment type="subcellular location">
    <subcellularLocation>
        <location evidence="1">Membrane</location>
        <topology evidence="1">Single-pass type I membrane protein</topology>
    </subcellularLocation>
</comment>
<keyword evidence="7 11" id="KW-0472">Membrane</keyword>
<dbReference type="CDD" id="cd07698">
    <property type="entry name" value="IgC1_MHC_I_alpha3"/>
    <property type="match status" value="1"/>
</dbReference>
<evidence type="ECO:0000256" key="9">
    <source>
        <dbReference type="ARBA" id="ARBA00023180"/>
    </source>
</evidence>
<evidence type="ECO:0000256" key="4">
    <source>
        <dbReference type="ARBA" id="ARBA00022729"/>
    </source>
</evidence>
<dbReference type="RefSeq" id="XP_054831677.1">
    <property type="nucleotide sequence ID" value="XM_054975702.1"/>
</dbReference>
<keyword evidence="9" id="KW-0325">Glycoprotein</keyword>
<dbReference type="GO" id="GO:0002474">
    <property type="term" value="P:antigen processing and presentation of peptide antigen via MHC class I"/>
    <property type="evidence" value="ECO:0007669"/>
    <property type="project" value="UniProtKB-KW"/>
</dbReference>
<dbReference type="GO" id="GO:0042612">
    <property type="term" value="C:MHC class I protein complex"/>
    <property type="evidence" value="ECO:0007669"/>
    <property type="project" value="UniProtKB-KW"/>
</dbReference>
<dbReference type="GO" id="GO:0006955">
    <property type="term" value="P:immune response"/>
    <property type="evidence" value="ECO:0007669"/>
    <property type="project" value="TreeGrafter"/>
</dbReference>
<dbReference type="PRINTS" id="PR01638">
    <property type="entry name" value="MHCCLASSI"/>
</dbReference>
<keyword evidence="6 11" id="KW-1133">Transmembrane helix</keyword>
<feature type="signal peptide" evidence="12">
    <location>
        <begin position="1"/>
        <end position="23"/>
    </location>
</feature>
<dbReference type="AlphaFoldDB" id="A0AA97KWB4"/>
<keyword evidence="4 12" id="KW-0732">Signal</keyword>
<evidence type="ECO:0000256" key="11">
    <source>
        <dbReference type="SAM" id="Phobius"/>
    </source>
</evidence>
<keyword evidence="2" id="KW-0490">MHC I</keyword>
<feature type="domain" description="Ig-like" evidence="13">
    <location>
        <begin position="208"/>
        <end position="295"/>
    </location>
</feature>
<name>A0AA97KWB4_EUBMA</name>
<keyword evidence="14" id="KW-1185">Reference proteome</keyword>
<dbReference type="PANTHER" id="PTHR16675">
    <property type="entry name" value="MHC CLASS I-RELATED"/>
    <property type="match status" value="1"/>
</dbReference>
<evidence type="ECO:0000256" key="5">
    <source>
        <dbReference type="ARBA" id="ARBA00022859"/>
    </source>
</evidence>
<evidence type="ECO:0000256" key="1">
    <source>
        <dbReference type="ARBA" id="ARBA00004479"/>
    </source>
</evidence>
<dbReference type="InterPro" id="IPR001039">
    <property type="entry name" value="MHC_I_a_a1/a2"/>
</dbReference>
<accession>A0AA97KWB4</accession>
<dbReference type="PANTHER" id="PTHR16675:SF242">
    <property type="entry name" value="MAJOR HISTOCOMPATIBILITY COMPLEX CLASS I-RELATED GENE PROTEIN"/>
    <property type="match status" value="1"/>
</dbReference>
<sequence length="341" mass="39582">MDLHWWHRLFLVAAALLLQGCSGASWHSLRYFYTTIWDPVRDVSDFVAVTYVDDLLSGHYNSTMKRAVPRVSWIRRLEEVDSHFLDRYTNLAMLDELRQKRYLKDQPHLYNQSRGLLVWQRMMSCELSKDGLKRGFNQYGFNGEDFLSFDKETLTWTAAMWPAQVTKREWDADVADSKSLKSYLEEECINWLQMVLEYGKEFLLWREPPVVTVSQKAGYDGLETLVCRAHGFHPKEIDATWRKDGEVWEQETFRGGVVPNSDGTYHTWLSIKIHPEDKFRYRCRVGHDSLPEPLDLGLEKPAFSMVGLIVGVLFVVVVVAGLLAAGIVYYVRHRQRPPSGL</sequence>
<dbReference type="InterPro" id="IPR013783">
    <property type="entry name" value="Ig-like_fold"/>
</dbReference>
<evidence type="ECO:0000259" key="13">
    <source>
        <dbReference type="PROSITE" id="PS50835"/>
    </source>
</evidence>
<dbReference type="InterPro" id="IPR011162">
    <property type="entry name" value="MHC_I/II-like_Ag-recog"/>
</dbReference>
<dbReference type="GO" id="GO:0005615">
    <property type="term" value="C:extracellular space"/>
    <property type="evidence" value="ECO:0007669"/>
    <property type="project" value="TreeGrafter"/>
</dbReference>
<dbReference type="Proteomes" id="UP001190640">
    <property type="component" value="Chromosome 4"/>
</dbReference>
<dbReference type="SMART" id="SM00407">
    <property type="entry name" value="IGc1"/>
    <property type="match status" value="1"/>
</dbReference>
<dbReference type="SUPFAM" id="SSF48726">
    <property type="entry name" value="Immunoglobulin"/>
    <property type="match status" value="1"/>
</dbReference>
<evidence type="ECO:0000256" key="6">
    <source>
        <dbReference type="ARBA" id="ARBA00022989"/>
    </source>
</evidence>
<dbReference type="PROSITE" id="PS50835">
    <property type="entry name" value="IG_LIKE"/>
    <property type="match status" value="1"/>
</dbReference>
<gene>
    <name evidence="15" type="primary">LOC129327212</name>
</gene>
<dbReference type="InterPro" id="IPR003597">
    <property type="entry name" value="Ig_C1-set"/>
</dbReference>
<organism evidence="14 15">
    <name type="scientific">Eublepharis macularius</name>
    <name type="common">Leopard gecko</name>
    <name type="synonym">Cyrtodactylus macularius</name>
    <dbReference type="NCBI Taxonomy" id="481883"/>
    <lineage>
        <taxon>Eukaryota</taxon>
        <taxon>Metazoa</taxon>
        <taxon>Chordata</taxon>
        <taxon>Craniata</taxon>
        <taxon>Vertebrata</taxon>
        <taxon>Euteleostomi</taxon>
        <taxon>Lepidosauria</taxon>
        <taxon>Squamata</taxon>
        <taxon>Bifurcata</taxon>
        <taxon>Gekkota</taxon>
        <taxon>Eublepharidae</taxon>
        <taxon>Eublepharinae</taxon>
        <taxon>Eublepharis</taxon>
    </lineage>
</organism>
<feature type="transmembrane region" description="Helical" evidence="11">
    <location>
        <begin position="302"/>
        <end position="331"/>
    </location>
</feature>
<dbReference type="InterPro" id="IPR003006">
    <property type="entry name" value="Ig/MHC_CS"/>
</dbReference>
<keyword evidence="3 11" id="KW-0812">Transmembrane</keyword>
<comment type="similarity">
    <text evidence="10">Belongs to the MHC class I family.</text>
</comment>
<dbReference type="KEGG" id="emc:129327212"/>
<dbReference type="Pfam" id="PF00129">
    <property type="entry name" value="MHC_I"/>
    <property type="match status" value="1"/>
</dbReference>
<evidence type="ECO:0000313" key="15">
    <source>
        <dbReference type="RefSeq" id="XP_054831677.1"/>
    </source>
</evidence>
<evidence type="ECO:0000313" key="14">
    <source>
        <dbReference type="Proteomes" id="UP001190640"/>
    </source>
</evidence>
<dbReference type="InterPro" id="IPR050208">
    <property type="entry name" value="MHC_class-I_related"/>
</dbReference>
<evidence type="ECO:0000256" key="12">
    <source>
        <dbReference type="SAM" id="SignalP"/>
    </source>
</evidence>
<evidence type="ECO:0000256" key="3">
    <source>
        <dbReference type="ARBA" id="ARBA00022692"/>
    </source>
</evidence>
<keyword evidence="8" id="KW-1015">Disulfide bond</keyword>
<dbReference type="InterPro" id="IPR007110">
    <property type="entry name" value="Ig-like_dom"/>
</dbReference>
<dbReference type="GO" id="GO:0009897">
    <property type="term" value="C:external side of plasma membrane"/>
    <property type="evidence" value="ECO:0007669"/>
    <property type="project" value="TreeGrafter"/>
</dbReference>
<dbReference type="InterPro" id="IPR037055">
    <property type="entry name" value="MHC_I-like_Ag-recog_sf"/>
</dbReference>
<dbReference type="InterPro" id="IPR011161">
    <property type="entry name" value="MHC_I-like_Ag-recog"/>
</dbReference>
<reference evidence="15" key="1">
    <citation type="submission" date="2025-08" db="UniProtKB">
        <authorList>
            <consortium name="RefSeq"/>
        </authorList>
    </citation>
    <scope>IDENTIFICATION</scope>
    <source>
        <tissue evidence="15">Blood</tissue>
    </source>
</reference>
<evidence type="ECO:0000256" key="2">
    <source>
        <dbReference type="ARBA" id="ARBA00022451"/>
    </source>
</evidence>
<dbReference type="GeneID" id="129327212"/>
<evidence type="ECO:0000256" key="10">
    <source>
        <dbReference type="RuleBase" id="RU004439"/>
    </source>
</evidence>
<dbReference type="FunFam" id="2.60.40.10:FF:000204">
    <property type="entry name" value="Major histocompatibility complex, class I-related protein"/>
    <property type="match status" value="1"/>
</dbReference>
<proteinExistence type="inferred from homology"/>
<evidence type="ECO:0000256" key="8">
    <source>
        <dbReference type="ARBA" id="ARBA00023157"/>
    </source>
</evidence>
<evidence type="ECO:0000256" key="7">
    <source>
        <dbReference type="ARBA" id="ARBA00023136"/>
    </source>
</evidence>
<dbReference type="InterPro" id="IPR036179">
    <property type="entry name" value="Ig-like_dom_sf"/>
</dbReference>
<dbReference type="PROSITE" id="PS00290">
    <property type="entry name" value="IG_MHC"/>
    <property type="match status" value="1"/>
</dbReference>
<dbReference type="SUPFAM" id="SSF54452">
    <property type="entry name" value="MHC antigen-recognition domain"/>
    <property type="match status" value="1"/>
</dbReference>
<protein>
    <submittedName>
        <fullName evidence="15">Class I histocompatibility antigen, F10 alpha chain-like</fullName>
    </submittedName>
</protein>
<dbReference type="FunFam" id="3.30.500.10:FF:000001">
    <property type="entry name" value="H-2 class I histocompatibility antigen, alpha chain"/>
    <property type="match status" value="1"/>
</dbReference>
<dbReference type="Pfam" id="PF07654">
    <property type="entry name" value="C1-set"/>
    <property type="match status" value="1"/>
</dbReference>
<keyword evidence="5" id="KW-0391">Immunity</keyword>